<dbReference type="AlphaFoldDB" id="A0A4R2HA76"/>
<gene>
    <name evidence="8" type="ORF">EV200_105443</name>
    <name evidence="7" type="ORF">GCM10011413_33000</name>
</gene>
<dbReference type="GO" id="GO:0006401">
    <property type="term" value="P:RNA catabolic process"/>
    <property type="evidence" value="ECO:0007669"/>
    <property type="project" value="InterPro"/>
</dbReference>
<dbReference type="EMBL" id="BMJO01000005">
    <property type="protein sequence ID" value="GGE63984.1"/>
    <property type="molecule type" value="Genomic_DNA"/>
</dbReference>
<evidence type="ECO:0000256" key="5">
    <source>
        <dbReference type="ARBA" id="ARBA00022801"/>
    </source>
</evidence>
<keyword evidence="3" id="KW-0540">Nuclease</keyword>
<dbReference type="GO" id="GO:0016787">
    <property type="term" value="F:hydrolase activity"/>
    <property type="evidence" value="ECO:0007669"/>
    <property type="project" value="UniProtKB-KW"/>
</dbReference>
<evidence type="ECO:0000313" key="9">
    <source>
        <dbReference type="Proteomes" id="UP000295684"/>
    </source>
</evidence>
<protein>
    <recommendedName>
        <fullName evidence="6">Putative mRNA interferase YoeB</fullName>
    </recommendedName>
</protein>
<dbReference type="PANTHER" id="PTHR38039">
    <property type="entry name" value="TOXIN YOEB"/>
    <property type="match status" value="1"/>
</dbReference>
<reference evidence="10" key="2">
    <citation type="journal article" date="2019" name="Int. J. Syst. Evol. Microbiol.">
        <title>The Global Catalogue of Microorganisms (GCM) 10K type strain sequencing project: providing services to taxonomists for standard genome sequencing and annotation.</title>
        <authorList>
            <consortium name="The Broad Institute Genomics Platform"/>
            <consortium name="The Broad Institute Genome Sequencing Center for Infectious Disease"/>
            <person name="Wu L."/>
            <person name="Ma J."/>
        </authorList>
    </citation>
    <scope>NUCLEOTIDE SEQUENCE [LARGE SCALE GENOMIC DNA]</scope>
    <source>
        <strain evidence="10">CGMCC 1.15644</strain>
    </source>
</reference>
<dbReference type="Pfam" id="PF06769">
    <property type="entry name" value="YoeB_toxin"/>
    <property type="match status" value="1"/>
</dbReference>
<proteinExistence type="inferred from homology"/>
<sequence length="93" mass="10789">MGQYSIVLERIAEKQIKLHFKSGDKASIKRINQIFEELKSTPYSGIGSPEALKYSLSKFWSRKINQKDRMIYKVEEDIVTVFIISAMGHYSDK</sequence>
<comment type="similarity">
    <text evidence="1">Belongs to the YoeB family.</text>
</comment>
<dbReference type="Proteomes" id="UP000295684">
    <property type="component" value="Unassembled WGS sequence"/>
</dbReference>
<dbReference type="RefSeq" id="WP_132534094.1">
    <property type="nucleotide sequence ID" value="NZ_BMJO01000005.1"/>
</dbReference>
<dbReference type="GO" id="GO:0045892">
    <property type="term" value="P:negative regulation of DNA-templated transcription"/>
    <property type="evidence" value="ECO:0007669"/>
    <property type="project" value="TreeGrafter"/>
</dbReference>
<evidence type="ECO:0000313" key="10">
    <source>
        <dbReference type="Proteomes" id="UP000622648"/>
    </source>
</evidence>
<keyword evidence="5" id="KW-0378">Hydrolase</keyword>
<dbReference type="NCBIfam" id="TIGR02116">
    <property type="entry name" value="toxin_Txe_YoeB"/>
    <property type="match status" value="1"/>
</dbReference>
<dbReference type="InterPro" id="IPR035093">
    <property type="entry name" value="RelE/ParE_toxin_dom_sf"/>
</dbReference>
<dbReference type="OrthoDB" id="9801102at2"/>
<evidence type="ECO:0000256" key="6">
    <source>
        <dbReference type="ARBA" id="ARBA00030388"/>
    </source>
</evidence>
<organism evidence="8 9">
    <name type="scientific">Pedobacter psychrotolerans</name>
    <dbReference type="NCBI Taxonomy" id="1843235"/>
    <lineage>
        <taxon>Bacteria</taxon>
        <taxon>Pseudomonadati</taxon>
        <taxon>Bacteroidota</taxon>
        <taxon>Sphingobacteriia</taxon>
        <taxon>Sphingobacteriales</taxon>
        <taxon>Sphingobacteriaceae</taxon>
        <taxon>Pedobacter</taxon>
    </lineage>
</organism>
<dbReference type="SUPFAM" id="SSF143011">
    <property type="entry name" value="RelE-like"/>
    <property type="match status" value="1"/>
</dbReference>
<dbReference type="GO" id="GO:0004519">
    <property type="term" value="F:endonuclease activity"/>
    <property type="evidence" value="ECO:0007669"/>
    <property type="project" value="UniProtKB-KW"/>
</dbReference>
<evidence type="ECO:0000313" key="7">
    <source>
        <dbReference type="EMBL" id="GGE63984.1"/>
    </source>
</evidence>
<evidence type="ECO:0000313" key="8">
    <source>
        <dbReference type="EMBL" id="TCO23968.1"/>
    </source>
</evidence>
<dbReference type="Gene3D" id="3.30.2310.20">
    <property type="entry name" value="RelE-like"/>
    <property type="match status" value="1"/>
</dbReference>
<evidence type="ECO:0000256" key="2">
    <source>
        <dbReference type="ARBA" id="ARBA00022649"/>
    </source>
</evidence>
<accession>A0A4R2HA76</accession>
<dbReference type="InterPro" id="IPR009614">
    <property type="entry name" value="YoeB_toxin"/>
</dbReference>
<reference evidence="7" key="1">
    <citation type="journal article" date="2014" name="Int. J. Syst. Evol. Microbiol.">
        <title>Complete genome of a new Firmicutes species belonging to the dominant human colonic microbiota ('Ruminococcus bicirculans') reveals two chromosomes and a selective capacity to utilize plant glucans.</title>
        <authorList>
            <consortium name="NISC Comparative Sequencing Program"/>
            <person name="Wegmann U."/>
            <person name="Louis P."/>
            <person name="Goesmann A."/>
            <person name="Henrissat B."/>
            <person name="Duncan S.H."/>
            <person name="Flint H.J."/>
        </authorList>
    </citation>
    <scope>NUCLEOTIDE SEQUENCE</scope>
    <source>
        <strain evidence="7">CGMCC 1.15644</strain>
    </source>
</reference>
<name>A0A4R2HA76_9SPHI</name>
<keyword evidence="2" id="KW-1277">Toxin-antitoxin system</keyword>
<evidence type="ECO:0000256" key="3">
    <source>
        <dbReference type="ARBA" id="ARBA00022722"/>
    </source>
</evidence>
<reference evidence="7" key="4">
    <citation type="submission" date="2024-05" db="EMBL/GenBank/DDBJ databases">
        <authorList>
            <person name="Sun Q."/>
            <person name="Zhou Y."/>
        </authorList>
    </citation>
    <scope>NUCLEOTIDE SEQUENCE</scope>
    <source>
        <strain evidence="7">CGMCC 1.15644</strain>
    </source>
</reference>
<evidence type="ECO:0000256" key="1">
    <source>
        <dbReference type="ARBA" id="ARBA00008172"/>
    </source>
</evidence>
<reference evidence="8 9" key="3">
    <citation type="submission" date="2019-03" db="EMBL/GenBank/DDBJ databases">
        <title>Genomic Encyclopedia of Type Strains, Phase IV (KMG-IV): sequencing the most valuable type-strain genomes for metagenomic binning, comparative biology and taxonomic classification.</title>
        <authorList>
            <person name="Goeker M."/>
        </authorList>
    </citation>
    <scope>NUCLEOTIDE SEQUENCE [LARGE SCALE GENOMIC DNA]</scope>
    <source>
        <strain evidence="8 9">DSM 103236</strain>
    </source>
</reference>
<dbReference type="PANTHER" id="PTHR38039:SF1">
    <property type="entry name" value="TOXIN YOEB"/>
    <property type="match status" value="1"/>
</dbReference>
<dbReference type="Proteomes" id="UP000622648">
    <property type="component" value="Unassembled WGS sequence"/>
</dbReference>
<keyword evidence="10" id="KW-1185">Reference proteome</keyword>
<keyword evidence="4" id="KW-0255">Endonuclease</keyword>
<comment type="caution">
    <text evidence="8">The sequence shown here is derived from an EMBL/GenBank/DDBJ whole genome shotgun (WGS) entry which is preliminary data.</text>
</comment>
<evidence type="ECO:0000256" key="4">
    <source>
        <dbReference type="ARBA" id="ARBA00022759"/>
    </source>
</evidence>
<dbReference type="EMBL" id="SLWO01000005">
    <property type="protein sequence ID" value="TCO23968.1"/>
    <property type="molecule type" value="Genomic_DNA"/>
</dbReference>